<dbReference type="AlphaFoldDB" id="A0A9W9XCZ5"/>
<keyword evidence="2 4" id="KW-0863">Zinc-finger</keyword>
<dbReference type="EMBL" id="JAPWDQ010000004">
    <property type="protein sequence ID" value="KAJ5488467.1"/>
    <property type="molecule type" value="Genomic_DNA"/>
</dbReference>
<sequence>MDFRLRCNSLKCRAQLQEKAVVTTCSHIFCLDCAGRLGLSRPTTNDRRCPACQTVLCNPDDAVSTVLNPTEDYKTSVLSGLDPTTIMECAGRALGFWAYQSTQEIFYQEYLGKSLTDKYTTLSTQMDKVIHNANSEISTLHEKVSEMQAQHEQVQKRNQELVDLYREKSKKLDQMTNLYNLLKARTMKSRMETAALENVSETLNSMSHWNAHVMPPPPSARSVPNASKSHTSKTPSYPFSPEGVEQLHRNQRSGTGSSRFSRPQKTAKSGVPTPVGHSVFNVRTAPVNKSTQPHRTRLPHSNRPSAAASHLPSEEEILARFGQRL</sequence>
<keyword evidence="9" id="KW-1185">Reference proteome</keyword>
<evidence type="ECO:0000256" key="5">
    <source>
        <dbReference type="SAM" id="Coils"/>
    </source>
</evidence>
<evidence type="ECO:0000313" key="9">
    <source>
        <dbReference type="Proteomes" id="UP001148312"/>
    </source>
</evidence>
<feature type="region of interest" description="Disordered" evidence="6">
    <location>
        <begin position="208"/>
        <end position="314"/>
    </location>
</feature>
<evidence type="ECO:0000256" key="4">
    <source>
        <dbReference type="PROSITE-ProRule" id="PRU00175"/>
    </source>
</evidence>
<dbReference type="PROSITE" id="PS00518">
    <property type="entry name" value="ZF_RING_1"/>
    <property type="match status" value="1"/>
</dbReference>
<feature type="compositionally biased region" description="Polar residues" evidence="6">
    <location>
        <begin position="252"/>
        <end position="267"/>
    </location>
</feature>
<evidence type="ECO:0000256" key="1">
    <source>
        <dbReference type="ARBA" id="ARBA00022723"/>
    </source>
</evidence>
<dbReference type="PANTHER" id="PTHR14305:SF0">
    <property type="entry name" value="E3 UBIQUITIN-PROTEIN LIGASE CCNB1IP1"/>
    <property type="match status" value="1"/>
</dbReference>
<proteinExistence type="predicted"/>
<gene>
    <name evidence="8" type="ORF">N7539_003357</name>
</gene>
<keyword evidence="5" id="KW-0175">Coiled coil</keyword>
<dbReference type="GO" id="GO:0000795">
    <property type="term" value="C:synaptonemal complex"/>
    <property type="evidence" value="ECO:0007669"/>
    <property type="project" value="InterPro"/>
</dbReference>
<dbReference type="InterPro" id="IPR017907">
    <property type="entry name" value="Znf_RING_CS"/>
</dbReference>
<dbReference type="GO" id="GO:0061630">
    <property type="term" value="F:ubiquitin protein ligase activity"/>
    <property type="evidence" value="ECO:0007669"/>
    <property type="project" value="InterPro"/>
</dbReference>
<dbReference type="Proteomes" id="UP001148312">
    <property type="component" value="Unassembled WGS sequence"/>
</dbReference>
<name>A0A9W9XCZ5_9EURO</name>
<evidence type="ECO:0000256" key="2">
    <source>
        <dbReference type="ARBA" id="ARBA00022771"/>
    </source>
</evidence>
<dbReference type="SUPFAM" id="SSF57850">
    <property type="entry name" value="RING/U-box"/>
    <property type="match status" value="1"/>
</dbReference>
<dbReference type="GO" id="GO:0007131">
    <property type="term" value="P:reciprocal meiotic recombination"/>
    <property type="evidence" value="ECO:0007669"/>
    <property type="project" value="InterPro"/>
</dbReference>
<reference evidence="8" key="1">
    <citation type="submission" date="2022-12" db="EMBL/GenBank/DDBJ databases">
        <authorList>
            <person name="Petersen C."/>
        </authorList>
    </citation>
    <scope>NUCLEOTIDE SEQUENCE</scope>
    <source>
        <strain evidence="8">IBT 30728</strain>
    </source>
</reference>
<evidence type="ECO:0000259" key="7">
    <source>
        <dbReference type="PROSITE" id="PS50089"/>
    </source>
</evidence>
<feature type="domain" description="RING-type" evidence="7">
    <location>
        <begin position="12"/>
        <end position="53"/>
    </location>
</feature>
<dbReference type="GO" id="GO:0008270">
    <property type="term" value="F:zinc ion binding"/>
    <property type="evidence" value="ECO:0007669"/>
    <property type="project" value="UniProtKB-KW"/>
</dbReference>
<dbReference type="PROSITE" id="PS50089">
    <property type="entry name" value="ZF_RING_2"/>
    <property type="match status" value="1"/>
</dbReference>
<dbReference type="RefSeq" id="XP_056790500.1">
    <property type="nucleotide sequence ID" value="XM_056932959.1"/>
</dbReference>
<accession>A0A9W9XCZ5</accession>
<dbReference type="InterPro" id="IPR042448">
    <property type="entry name" value="CCNB1IP1"/>
</dbReference>
<dbReference type="Gene3D" id="3.30.40.10">
    <property type="entry name" value="Zinc/RING finger domain, C3HC4 (zinc finger)"/>
    <property type="match status" value="1"/>
</dbReference>
<reference evidence="8" key="2">
    <citation type="journal article" date="2023" name="IMA Fungus">
        <title>Comparative genomic study of the Penicillium genus elucidates a diverse pangenome and 15 lateral gene transfer events.</title>
        <authorList>
            <person name="Petersen C."/>
            <person name="Sorensen T."/>
            <person name="Nielsen M.R."/>
            <person name="Sondergaard T.E."/>
            <person name="Sorensen J.L."/>
            <person name="Fitzpatrick D.A."/>
            <person name="Frisvad J.C."/>
            <person name="Nielsen K.L."/>
        </authorList>
    </citation>
    <scope>NUCLEOTIDE SEQUENCE</scope>
    <source>
        <strain evidence="8">IBT 30728</strain>
    </source>
</reference>
<feature type="coiled-coil region" evidence="5">
    <location>
        <begin position="130"/>
        <end position="185"/>
    </location>
</feature>
<dbReference type="PANTHER" id="PTHR14305">
    <property type="entry name" value="E3 UBIQUITIN-PROTEIN LIGASE CCNB1IP1"/>
    <property type="match status" value="1"/>
</dbReference>
<dbReference type="Pfam" id="PF14634">
    <property type="entry name" value="zf-RING_5"/>
    <property type="match status" value="1"/>
</dbReference>
<protein>
    <recommendedName>
        <fullName evidence="7">RING-type domain-containing protein</fullName>
    </recommendedName>
</protein>
<keyword evidence="3" id="KW-0862">Zinc</keyword>
<dbReference type="InterPro" id="IPR001841">
    <property type="entry name" value="Znf_RING"/>
</dbReference>
<dbReference type="GeneID" id="81623208"/>
<evidence type="ECO:0000256" key="6">
    <source>
        <dbReference type="SAM" id="MobiDB-lite"/>
    </source>
</evidence>
<keyword evidence="1" id="KW-0479">Metal-binding</keyword>
<evidence type="ECO:0000313" key="8">
    <source>
        <dbReference type="EMBL" id="KAJ5488467.1"/>
    </source>
</evidence>
<organism evidence="8 9">
    <name type="scientific">Penicillium diatomitis</name>
    <dbReference type="NCBI Taxonomy" id="2819901"/>
    <lineage>
        <taxon>Eukaryota</taxon>
        <taxon>Fungi</taxon>
        <taxon>Dikarya</taxon>
        <taxon>Ascomycota</taxon>
        <taxon>Pezizomycotina</taxon>
        <taxon>Eurotiomycetes</taxon>
        <taxon>Eurotiomycetidae</taxon>
        <taxon>Eurotiales</taxon>
        <taxon>Aspergillaceae</taxon>
        <taxon>Penicillium</taxon>
    </lineage>
</organism>
<feature type="compositionally biased region" description="Polar residues" evidence="6">
    <location>
        <begin position="222"/>
        <end position="237"/>
    </location>
</feature>
<comment type="caution">
    <text evidence="8">The sequence shown here is derived from an EMBL/GenBank/DDBJ whole genome shotgun (WGS) entry which is preliminary data.</text>
</comment>
<evidence type="ECO:0000256" key="3">
    <source>
        <dbReference type="ARBA" id="ARBA00022833"/>
    </source>
</evidence>
<dbReference type="InterPro" id="IPR013083">
    <property type="entry name" value="Znf_RING/FYVE/PHD"/>
</dbReference>